<feature type="region of interest" description="Disordered" evidence="1">
    <location>
        <begin position="247"/>
        <end position="293"/>
    </location>
</feature>
<comment type="caution">
    <text evidence="2">The sequence shown here is derived from an EMBL/GenBank/DDBJ whole genome shotgun (WGS) entry which is preliminary data.</text>
</comment>
<gene>
    <name evidence="2" type="ORF">HPB52_000664</name>
</gene>
<name>A0A9D4Q868_RHISA</name>
<dbReference type="VEuPathDB" id="VectorBase:RSAN_027258"/>
<organism evidence="2 3">
    <name type="scientific">Rhipicephalus sanguineus</name>
    <name type="common">Brown dog tick</name>
    <name type="synonym">Ixodes sanguineus</name>
    <dbReference type="NCBI Taxonomy" id="34632"/>
    <lineage>
        <taxon>Eukaryota</taxon>
        <taxon>Metazoa</taxon>
        <taxon>Ecdysozoa</taxon>
        <taxon>Arthropoda</taxon>
        <taxon>Chelicerata</taxon>
        <taxon>Arachnida</taxon>
        <taxon>Acari</taxon>
        <taxon>Parasitiformes</taxon>
        <taxon>Ixodida</taxon>
        <taxon>Ixodoidea</taxon>
        <taxon>Ixodidae</taxon>
        <taxon>Rhipicephalinae</taxon>
        <taxon>Rhipicephalus</taxon>
        <taxon>Rhipicephalus</taxon>
    </lineage>
</organism>
<sequence length="1195" mass="130487">MQIGAASLSPQVDNPLCRRPLREDLYCWAQEQGMLNAVGSDLEDRQYHMRLSSFFLCTLNWSDLASQDGRGEGTALGPGGSQPVTTLMGENPAFEWNRQPPGAHVLGRASKAPVPLHFVTSCCDLHVTLAPAMIFEVLVCGHSVEASIPRDLHCHLSLDQVALVHRIFSQYLGIVGKLATATTPTGKHIFPALRHAPECRDSGLGSELSEALESVQASSAPAVGLSFVPFDLLLTASTISLTLGQVEADRRKQSHSPPSCSDDEDIGYDASEDSDSRTGDEVGTSSHQTSRGNGKVVPLARLVVLQPHAFLTCSSAEQKAEMSCFDIQVGGVPTGFRAAGRCLSELASPGTFVEPWLETRPGEPHPKTGIPPSLFTLSLHGFLMSQVTLCVKVGRPVRVNLSASKLDQALQFAELASHQWSHIQGCSGTLHQDKSVGTESKGTRTEVLEAPATPSSEWRLSTKLEMDQLVLSLDVPAQHHQSFKMVLALEGHTSNLEILCSSKGVPSTIESRTTLSSLQLYTLVGQQCMTLAGPSTFVVWTDSFWEQLSGLPTAHSVLRVHCDMLPLNVGPTQLLHCMTAAHHTTNLVASVTECLEKIAPHGKVKTPHKAAAATAKGPQGKSWCDDLRNGSFQYIQDDGKSSILAMSRVEARQEDGGTPNPNEIVFRRPLKNGDAGVMTWRYPEPRVLTRVDVYPVPFSSTVTMGTCPPPALQCNLQYWDPCQEIFVTCQQFELSESEPCFLELPALAFLGDQPPPVAVADTWRVVILPPEQPATSRGSEEPTSGTAMSPLALAACMRVDSHFDPALVPHLRASVAVDSCLVTLNVPTDQKVPSAALWPFKLDHSAASPTNLDFAIVSMDHLCLSYTGWEHRINLGVNGYVSCDVTELLHLTRLGVLDSVGVKASAVICQPFNKVIISGQVTLRSHLVTDLQVQLSLLVDGAKEHNKSPSTQPPKTRTLVVDLADKTCRSLIVNPRRLHSFSLRRQAFTHADRQGEVVFDAMSSKDWAKVVEVLAFAPLHVLRSHCPAASWSTFTEGRASKPQGEHYHSLLVPGRGQDWPLLVDPPPSSLTFQHRTSKRVSSPALELRPPTLDHEISTTPPEDLWRLRSPEWSFGSPHAAKWPYDDVERIAKVDHMWEKGVLTQLFPSTNPSPKCLPEMPETELHVKQYYDPTFHIRARCWWTSSPGHSSSTARD</sequence>
<keyword evidence="3" id="KW-1185">Reference proteome</keyword>
<evidence type="ECO:0000313" key="2">
    <source>
        <dbReference type="EMBL" id="KAH7971635.1"/>
    </source>
</evidence>
<evidence type="ECO:0000256" key="1">
    <source>
        <dbReference type="SAM" id="MobiDB-lite"/>
    </source>
</evidence>
<proteinExistence type="predicted"/>
<dbReference type="VEuPathDB" id="VectorBase:RSAN_029199"/>
<feature type="compositionally biased region" description="Acidic residues" evidence="1">
    <location>
        <begin position="261"/>
        <end position="273"/>
    </location>
</feature>
<dbReference type="PANTHER" id="PTHR12517">
    <property type="entry name" value="VACUOLAR PROTEIN SORTING-ASSOCIATED PROTEIN 13B"/>
    <property type="match status" value="1"/>
</dbReference>
<dbReference type="PANTHER" id="PTHR12517:SF0">
    <property type="entry name" value="INTERMEMBRANE LIPID TRANSFER PROTEIN VPS13B"/>
    <property type="match status" value="1"/>
</dbReference>
<evidence type="ECO:0000313" key="3">
    <source>
        <dbReference type="Proteomes" id="UP000821837"/>
    </source>
</evidence>
<protein>
    <submittedName>
        <fullName evidence="2">Uncharacterized protein</fullName>
    </submittedName>
</protein>
<dbReference type="Proteomes" id="UP000821837">
    <property type="component" value="Chromosome 11"/>
</dbReference>
<dbReference type="InterPro" id="IPR039782">
    <property type="entry name" value="VPS13B"/>
</dbReference>
<reference evidence="2" key="2">
    <citation type="submission" date="2021-09" db="EMBL/GenBank/DDBJ databases">
        <authorList>
            <person name="Jia N."/>
            <person name="Wang J."/>
            <person name="Shi W."/>
            <person name="Du L."/>
            <person name="Sun Y."/>
            <person name="Zhan W."/>
            <person name="Jiang J."/>
            <person name="Wang Q."/>
            <person name="Zhang B."/>
            <person name="Ji P."/>
            <person name="Sakyi L.B."/>
            <person name="Cui X."/>
            <person name="Yuan T."/>
            <person name="Jiang B."/>
            <person name="Yang W."/>
            <person name="Lam T.T.-Y."/>
            <person name="Chang Q."/>
            <person name="Ding S."/>
            <person name="Wang X."/>
            <person name="Zhu J."/>
            <person name="Ruan X."/>
            <person name="Zhao L."/>
            <person name="Wei J."/>
            <person name="Que T."/>
            <person name="Du C."/>
            <person name="Cheng J."/>
            <person name="Dai P."/>
            <person name="Han X."/>
            <person name="Huang E."/>
            <person name="Gao Y."/>
            <person name="Liu J."/>
            <person name="Shao H."/>
            <person name="Ye R."/>
            <person name="Li L."/>
            <person name="Wei W."/>
            <person name="Wang X."/>
            <person name="Wang C."/>
            <person name="Huo Q."/>
            <person name="Li W."/>
            <person name="Guo W."/>
            <person name="Chen H."/>
            <person name="Chen S."/>
            <person name="Zhou L."/>
            <person name="Zhou L."/>
            <person name="Ni X."/>
            <person name="Tian J."/>
            <person name="Zhou Y."/>
            <person name="Sheng Y."/>
            <person name="Liu T."/>
            <person name="Pan Y."/>
            <person name="Xia L."/>
            <person name="Li J."/>
            <person name="Zhao F."/>
            <person name="Cao W."/>
        </authorList>
    </citation>
    <scope>NUCLEOTIDE SEQUENCE</scope>
    <source>
        <strain evidence="2">Rsan-2018</strain>
        <tissue evidence="2">Larvae</tissue>
    </source>
</reference>
<dbReference type="AlphaFoldDB" id="A0A9D4Q868"/>
<feature type="compositionally biased region" description="Polar residues" evidence="1">
    <location>
        <begin position="283"/>
        <end position="292"/>
    </location>
</feature>
<accession>A0A9D4Q868</accession>
<reference evidence="2" key="1">
    <citation type="journal article" date="2020" name="Cell">
        <title>Large-Scale Comparative Analyses of Tick Genomes Elucidate Their Genetic Diversity and Vector Capacities.</title>
        <authorList>
            <consortium name="Tick Genome and Microbiome Consortium (TIGMIC)"/>
            <person name="Jia N."/>
            <person name="Wang J."/>
            <person name="Shi W."/>
            <person name="Du L."/>
            <person name="Sun Y."/>
            <person name="Zhan W."/>
            <person name="Jiang J.F."/>
            <person name="Wang Q."/>
            <person name="Zhang B."/>
            <person name="Ji P."/>
            <person name="Bell-Sakyi L."/>
            <person name="Cui X.M."/>
            <person name="Yuan T.T."/>
            <person name="Jiang B.G."/>
            <person name="Yang W.F."/>
            <person name="Lam T.T."/>
            <person name="Chang Q.C."/>
            <person name="Ding S.J."/>
            <person name="Wang X.J."/>
            <person name="Zhu J.G."/>
            <person name="Ruan X.D."/>
            <person name="Zhao L."/>
            <person name="Wei J.T."/>
            <person name="Ye R.Z."/>
            <person name="Que T.C."/>
            <person name="Du C.H."/>
            <person name="Zhou Y.H."/>
            <person name="Cheng J.X."/>
            <person name="Dai P.F."/>
            <person name="Guo W.B."/>
            <person name="Han X.H."/>
            <person name="Huang E.J."/>
            <person name="Li L.F."/>
            <person name="Wei W."/>
            <person name="Gao Y.C."/>
            <person name="Liu J.Z."/>
            <person name="Shao H.Z."/>
            <person name="Wang X."/>
            <person name="Wang C.C."/>
            <person name="Yang T.C."/>
            <person name="Huo Q.B."/>
            <person name="Li W."/>
            <person name="Chen H.Y."/>
            <person name="Chen S.E."/>
            <person name="Zhou L.G."/>
            <person name="Ni X.B."/>
            <person name="Tian J.H."/>
            <person name="Sheng Y."/>
            <person name="Liu T."/>
            <person name="Pan Y.S."/>
            <person name="Xia L.Y."/>
            <person name="Li J."/>
            <person name="Zhao F."/>
            <person name="Cao W.C."/>
        </authorList>
    </citation>
    <scope>NUCLEOTIDE SEQUENCE</scope>
    <source>
        <strain evidence="2">Rsan-2018</strain>
    </source>
</reference>
<dbReference type="EMBL" id="JABSTV010001247">
    <property type="protein sequence ID" value="KAH7971635.1"/>
    <property type="molecule type" value="Genomic_DNA"/>
</dbReference>